<evidence type="ECO:0000313" key="3">
    <source>
        <dbReference type="Proteomes" id="UP000518300"/>
    </source>
</evidence>
<dbReference type="SUPFAM" id="SSF53448">
    <property type="entry name" value="Nucleotide-diphospho-sugar transferases"/>
    <property type="match status" value="1"/>
</dbReference>
<dbReference type="InterPro" id="IPR011004">
    <property type="entry name" value="Trimer_LpxA-like_sf"/>
</dbReference>
<dbReference type="InterPro" id="IPR029044">
    <property type="entry name" value="Nucleotide-diphossugar_trans"/>
</dbReference>
<protein>
    <submittedName>
        <fullName evidence="2">Nucleotidyltransferase family protein</fullName>
    </submittedName>
</protein>
<feature type="domain" description="Nucleotidyl transferase" evidence="1">
    <location>
        <begin position="2"/>
        <end position="230"/>
    </location>
</feature>
<evidence type="ECO:0000313" key="2">
    <source>
        <dbReference type="EMBL" id="NMO14949.1"/>
    </source>
</evidence>
<sequence>MKAMVLCAGLGTRLRPLTERWPKPAMPFLGQPLLRYHLAVLKAAGVTAVGINTHHLPDTMAEVARAECERAQLPLHVVHEPVIQGTGGGIRGLRDFLSGDDFLVFNGDILYPVDLRPVVAMHRASGAVATMVLQSMPEGEKYAAVEMDAAGHVRRIAGHGPGGEGLTPWHFTGVHVMSPRIFDFMTPEGPEDINREVYVRAMQAGQMVRGVRVDGYWSDLGTPSRYLATVLDVLGGRVRLEWLGADSPLAGTVRGAGQSWAHPEARVASRAVEGPVYFGRGASVAEGASVGPGVSVGAGAKVGAGARLQRAAVFEDTEVAPGETLTEVLAWEKHRVPAPLTGR</sequence>
<gene>
    <name evidence="2" type="ORF">HG543_08785</name>
</gene>
<comment type="caution">
    <text evidence="2">The sequence shown here is derived from an EMBL/GenBank/DDBJ whole genome shotgun (WGS) entry which is preliminary data.</text>
</comment>
<dbReference type="Proteomes" id="UP000518300">
    <property type="component" value="Unassembled WGS sequence"/>
</dbReference>
<organism evidence="2 3">
    <name type="scientific">Pyxidicoccus fallax</name>
    <dbReference type="NCBI Taxonomy" id="394095"/>
    <lineage>
        <taxon>Bacteria</taxon>
        <taxon>Pseudomonadati</taxon>
        <taxon>Myxococcota</taxon>
        <taxon>Myxococcia</taxon>
        <taxon>Myxococcales</taxon>
        <taxon>Cystobacterineae</taxon>
        <taxon>Myxococcaceae</taxon>
        <taxon>Pyxidicoccus</taxon>
    </lineage>
</organism>
<name>A0A848L828_9BACT</name>
<dbReference type="Gene3D" id="2.160.10.10">
    <property type="entry name" value="Hexapeptide repeat proteins"/>
    <property type="match status" value="1"/>
</dbReference>
<dbReference type="InterPro" id="IPR050486">
    <property type="entry name" value="Mannose-1P_guanyltransferase"/>
</dbReference>
<dbReference type="AlphaFoldDB" id="A0A848L828"/>
<dbReference type="EMBL" id="JABBJJ010000028">
    <property type="protein sequence ID" value="NMO14949.1"/>
    <property type="molecule type" value="Genomic_DNA"/>
</dbReference>
<dbReference type="Gene3D" id="3.90.550.10">
    <property type="entry name" value="Spore Coat Polysaccharide Biosynthesis Protein SpsA, Chain A"/>
    <property type="match status" value="1"/>
</dbReference>
<dbReference type="PANTHER" id="PTHR22572">
    <property type="entry name" value="SUGAR-1-PHOSPHATE GUANYL TRANSFERASE"/>
    <property type="match status" value="1"/>
</dbReference>
<proteinExistence type="predicted"/>
<accession>A0A848L828</accession>
<dbReference type="InterPro" id="IPR005835">
    <property type="entry name" value="NTP_transferase_dom"/>
</dbReference>
<dbReference type="SUPFAM" id="SSF51161">
    <property type="entry name" value="Trimeric LpxA-like enzymes"/>
    <property type="match status" value="1"/>
</dbReference>
<evidence type="ECO:0000259" key="1">
    <source>
        <dbReference type="Pfam" id="PF00483"/>
    </source>
</evidence>
<keyword evidence="2" id="KW-0808">Transferase</keyword>
<dbReference type="RefSeq" id="WP_169344241.1">
    <property type="nucleotide sequence ID" value="NZ_JABBJJ010000028.1"/>
</dbReference>
<dbReference type="CDD" id="cd06422">
    <property type="entry name" value="NTP_transferase_like_1"/>
    <property type="match status" value="1"/>
</dbReference>
<dbReference type="Pfam" id="PF00483">
    <property type="entry name" value="NTP_transferase"/>
    <property type="match status" value="1"/>
</dbReference>
<reference evidence="2 3" key="1">
    <citation type="submission" date="2020-04" db="EMBL/GenBank/DDBJ databases">
        <title>Draft genome of Pyxidicoccus fallax type strain.</title>
        <authorList>
            <person name="Whitworth D.E."/>
        </authorList>
    </citation>
    <scope>NUCLEOTIDE SEQUENCE [LARGE SCALE GENOMIC DNA]</scope>
    <source>
        <strain evidence="2 3">DSM 14698</strain>
    </source>
</reference>
<dbReference type="GO" id="GO:0016740">
    <property type="term" value="F:transferase activity"/>
    <property type="evidence" value="ECO:0007669"/>
    <property type="project" value="UniProtKB-KW"/>
</dbReference>
<keyword evidence="3" id="KW-1185">Reference proteome</keyword>